<sequence length="59" mass="6472">MVLHSTQAINVSQGRKVTSSSTTSILSFLCKVTDISHSAVSYMAFSFISVVLQSYEVVW</sequence>
<reference evidence="1" key="1">
    <citation type="submission" date="2014-12" db="EMBL/GenBank/DDBJ databases">
        <title>Insight into the proteome of Arion vulgaris.</title>
        <authorList>
            <person name="Aradska J."/>
            <person name="Bulat T."/>
            <person name="Smidak R."/>
            <person name="Sarate P."/>
            <person name="Gangsoo J."/>
            <person name="Sialana F."/>
            <person name="Bilban M."/>
            <person name="Lubec G."/>
        </authorList>
    </citation>
    <scope>NUCLEOTIDE SEQUENCE</scope>
    <source>
        <tissue evidence="1">Skin</tissue>
    </source>
</reference>
<gene>
    <name evidence="1" type="primary">ORF25801</name>
</gene>
<dbReference type="AlphaFoldDB" id="A0A0B6YHH4"/>
<organism evidence="1">
    <name type="scientific">Arion vulgaris</name>
    <dbReference type="NCBI Taxonomy" id="1028688"/>
    <lineage>
        <taxon>Eukaryota</taxon>
        <taxon>Metazoa</taxon>
        <taxon>Spiralia</taxon>
        <taxon>Lophotrochozoa</taxon>
        <taxon>Mollusca</taxon>
        <taxon>Gastropoda</taxon>
        <taxon>Heterobranchia</taxon>
        <taxon>Euthyneura</taxon>
        <taxon>Panpulmonata</taxon>
        <taxon>Eupulmonata</taxon>
        <taxon>Stylommatophora</taxon>
        <taxon>Helicina</taxon>
        <taxon>Arionoidea</taxon>
        <taxon>Arionidae</taxon>
        <taxon>Arion</taxon>
    </lineage>
</organism>
<accession>A0A0B6YHH4</accession>
<proteinExistence type="predicted"/>
<protein>
    <submittedName>
        <fullName evidence="1">Uncharacterized protein</fullName>
    </submittedName>
</protein>
<evidence type="ECO:0000313" key="1">
    <source>
        <dbReference type="EMBL" id="CEK55688.1"/>
    </source>
</evidence>
<dbReference type="EMBL" id="HACG01008823">
    <property type="protein sequence ID" value="CEK55688.1"/>
    <property type="molecule type" value="Transcribed_RNA"/>
</dbReference>
<feature type="non-terminal residue" evidence="1">
    <location>
        <position position="59"/>
    </location>
</feature>
<name>A0A0B6YHH4_9EUPU</name>